<comment type="caution">
    <text evidence="1">The sequence shown here is derived from an EMBL/GenBank/DDBJ whole genome shotgun (WGS) entry which is preliminary data.</text>
</comment>
<dbReference type="Proteomes" id="UP001597318">
    <property type="component" value="Unassembled WGS sequence"/>
</dbReference>
<sequence length="73" mass="8432">MRNVRYLIQDEFQANQVADDLKVQLNINRMETISITSVESRNEVIVQIPEANESVEEVLSGFMRGYQKGMILE</sequence>
<protein>
    <submittedName>
        <fullName evidence="1">Uncharacterized protein</fullName>
    </submittedName>
</protein>
<reference evidence="2" key="1">
    <citation type="journal article" date="2019" name="Int. J. Syst. Evol. Microbiol.">
        <title>The Global Catalogue of Microorganisms (GCM) 10K type strain sequencing project: providing services to taxonomists for standard genome sequencing and annotation.</title>
        <authorList>
            <consortium name="The Broad Institute Genomics Platform"/>
            <consortium name="The Broad Institute Genome Sequencing Center for Infectious Disease"/>
            <person name="Wu L."/>
            <person name="Ma J."/>
        </authorList>
    </citation>
    <scope>NUCLEOTIDE SEQUENCE [LARGE SCALE GENOMIC DNA]</scope>
    <source>
        <strain evidence="2">CGMCC 1.15474</strain>
    </source>
</reference>
<dbReference type="RefSeq" id="WP_231307633.1">
    <property type="nucleotide sequence ID" value="NZ_CP095550.1"/>
</dbReference>
<name>A0ABW5C0H2_9BACI</name>
<keyword evidence="2" id="KW-1185">Reference proteome</keyword>
<proteinExistence type="predicted"/>
<evidence type="ECO:0000313" key="2">
    <source>
        <dbReference type="Proteomes" id="UP001597318"/>
    </source>
</evidence>
<gene>
    <name evidence="1" type="ORF">ACFSKK_12915</name>
</gene>
<organism evidence="1 2">
    <name type="scientific">Metabacillus endolithicus</name>
    <dbReference type="NCBI Taxonomy" id="1535204"/>
    <lineage>
        <taxon>Bacteria</taxon>
        <taxon>Bacillati</taxon>
        <taxon>Bacillota</taxon>
        <taxon>Bacilli</taxon>
        <taxon>Bacillales</taxon>
        <taxon>Bacillaceae</taxon>
        <taxon>Metabacillus</taxon>
    </lineage>
</organism>
<evidence type="ECO:0000313" key="1">
    <source>
        <dbReference type="EMBL" id="MFD2214586.1"/>
    </source>
</evidence>
<dbReference type="EMBL" id="JBHUIK010000002">
    <property type="protein sequence ID" value="MFD2214586.1"/>
    <property type="molecule type" value="Genomic_DNA"/>
</dbReference>
<accession>A0ABW5C0H2</accession>